<dbReference type="RefSeq" id="WP_157325335.1">
    <property type="nucleotide sequence ID" value="NZ_BMFX01000013.1"/>
</dbReference>
<dbReference type="PANTHER" id="PTHR43199:SF1">
    <property type="entry name" value="GLUTATHIONE HYDROLASE PROENZYME"/>
    <property type="match status" value="1"/>
</dbReference>
<protein>
    <recommendedName>
        <fullName evidence="8">Gamma-glutamyltransferase</fullName>
    </recommendedName>
</protein>
<evidence type="ECO:0000256" key="2">
    <source>
        <dbReference type="ARBA" id="ARBA00022679"/>
    </source>
</evidence>
<dbReference type="GO" id="GO:0016740">
    <property type="term" value="F:transferase activity"/>
    <property type="evidence" value="ECO:0007669"/>
    <property type="project" value="UniProtKB-KW"/>
</dbReference>
<sequence>MAAAGLLLTACGPVEQQAPEPDPEEDIPGQQLEEDEAPEAAEEPAEEDPEPAPHLQQQGVSAGNELAVDAAEEIFDQGGNAVDAAVAASFAIATVEPVASGIGGGGSVILAGPEGEPVFYDYREVVNNDGEIPETDIGIPGFVAGMGQLHEDYGELDWEQVLAPAIDLAEQGFEVTEYHADRINTGSGPEYLAENEAYFPDGSPLQAGDTLIQPELAETMQQLSDAGWQDFYTGELAQSLADQVDGVDQQSLADYEVITAEPAVGEVGEYQVVSAAPALPGAALIQMLQVAQTQGADQAEPGSAEYIDALSQAWAVGEETIRNDLGDPNFVDVPVEELTDPEANAQVEVNGQAAAEPQTPAQDGNTTHLVVIDEDGLMVSMTNTVTDFWGSGVAVDGYFMNNALYRFQDIDSPANQPEPGRRSVTWSNPTMVLDAEGRPVLGIGTPGGIQIVPTTGHVLAQWIFHGEQLQEAVAAPRFRGDGDTVRLEAGHPAEVITELEEMGWSYEESEPNVWGSIQALQIDYETGEITGADDPRRDGAHRVLD</sequence>
<evidence type="ECO:0000313" key="7">
    <source>
        <dbReference type="Proteomes" id="UP000460157"/>
    </source>
</evidence>
<dbReference type="InterPro" id="IPR029055">
    <property type="entry name" value="Ntn_hydrolases_N"/>
</dbReference>
<dbReference type="OrthoDB" id="9781342at2"/>
<evidence type="ECO:0000256" key="5">
    <source>
        <dbReference type="SAM" id="MobiDB-lite"/>
    </source>
</evidence>
<dbReference type="GO" id="GO:0016787">
    <property type="term" value="F:hydrolase activity"/>
    <property type="evidence" value="ECO:0007669"/>
    <property type="project" value="UniProtKB-KW"/>
</dbReference>
<dbReference type="Gene3D" id="1.10.246.230">
    <property type="match status" value="1"/>
</dbReference>
<evidence type="ECO:0000256" key="4">
    <source>
        <dbReference type="ARBA" id="ARBA00023145"/>
    </source>
</evidence>
<evidence type="ECO:0000256" key="1">
    <source>
        <dbReference type="ARBA" id="ARBA00009381"/>
    </source>
</evidence>
<comment type="caution">
    <text evidence="6">The sequence shown here is derived from an EMBL/GenBank/DDBJ whole genome shotgun (WGS) entry which is preliminary data.</text>
</comment>
<keyword evidence="4" id="KW-0865">Zymogen</keyword>
<comment type="similarity">
    <text evidence="1">Belongs to the gamma-glutamyltransferase family.</text>
</comment>
<keyword evidence="7" id="KW-1185">Reference proteome</keyword>
<proteinExistence type="inferred from homology"/>
<dbReference type="InterPro" id="IPR051792">
    <property type="entry name" value="GGT_bact"/>
</dbReference>
<dbReference type="InterPro" id="IPR043137">
    <property type="entry name" value="GGT_ssub_C"/>
</dbReference>
<feature type="compositionally biased region" description="Acidic residues" evidence="5">
    <location>
        <begin position="21"/>
        <end position="50"/>
    </location>
</feature>
<dbReference type="PANTHER" id="PTHR43199">
    <property type="entry name" value="GLUTATHIONE HYDROLASE"/>
    <property type="match status" value="1"/>
</dbReference>
<dbReference type="EMBL" id="WRPM01000098">
    <property type="protein sequence ID" value="MVT27415.1"/>
    <property type="molecule type" value="Genomic_DNA"/>
</dbReference>
<evidence type="ECO:0000313" key="6">
    <source>
        <dbReference type="EMBL" id="MVT27415.1"/>
    </source>
</evidence>
<reference evidence="6 7" key="1">
    <citation type="submission" date="2019-12" db="EMBL/GenBank/DDBJ databases">
        <title>Nesterenkonia muleiensis sp. nov., a novel actinobacterium isolated from sap of Populus euphratica.</title>
        <authorList>
            <person name="Wang R."/>
        </authorList>
    </citation>
    <scope>NUCLEOTIDE SEQUENCE [LARGE SCALE GENOMIC DNA]</scope>
    <source>
        <strain evidence="6 7">F10</strain>
    </source>
</reference>
<feature type="region of interest" description="Disordered" evidence="5">
    <location>
        <begin position="1"/>
        <end position="60"/>
    </location>
</feature>
<keyword evidence="3" id="KW-0378">Hydrolase</keyword>
<dbReference type="AlphaFoldDB" id="A0A7K1ULQ1"/>
<name>A0A7K1ULQ1_9MICC</name>
<evidence type="ECO:0000256" key="3">
    <source>
        <dbReference type="ARBA" id="ARBA00022801"/>
    </source>
</evidence>
<accession>A0A7K1ULQ1</accession>
<gene>
    <name evidence="6" type="ORF">GNZ21_13830</name>
</gene>
<dbReference type="Proteomes" id="UP000460157">
    <property type="component" value="Unassembled WGS sequence"/>
</dbReference>
<keyword evidence="2" id="KW-0808">Transferase</keyword>
<organism evidence="6 7">
    <name type="scientific">Nesterenkonia alkaliphila</name>
    <dbReference type="NCBI Taxonomy" id="1463631"/>
    <lineage>
        <taxon>Bacteria</taxon>
        <taxon>Bacillati</taxon>
        <taxon>Actinomycetota</taxon>
        <taxon>Actinomycetes</taxon>
        <taxon>Micrococcales</taxon>
        <taxon>Micrococcaceae</taxon>
        <taxon>Nesterenkonia</taxon>
    </lineage>
</organism>
<evidence type="ECO:0008006" key="8">
    <source>
        <dbReference type="Google" id="ProtNLM"/>
    </source>
</evidence>
<dbReference type="PRINTS" id="PR01210">
    <property type="entry name" value="GGTRANSPTASE"/>
</dbReference>
<dbReference type="SUPFAM" id="SSF56235">
    <property type="entry name" value="N-terminal nucleophile aminohydrolases (Ntn hydrolases)"/>
    <property type="match status" value="1"/>
</dbReference>
<dbReference type="Gene3D" id="3.60.20.40">
    <property type="match status" value="1"/>
</dbReference>
<dbReference type="Pfam" id="PF01019">
    <property type="entry name" value="G_glu_transpept"/>
    <property type="match status" value="1"/>
</dbReference>